<dbReference type="InterPro" id="IPR034154">
    <property type="entry name" value="TOPRIM_DnaG/twinkle"/>
</dbReference>
<gene>
    <name evidence="3" type="ORF">EV686_106186</name>
</gene>
<organism evidence="3 4">
    <name type="scientific">Paracandidimonas soli</name>
    <dbReference type="NCBI Taxonomy" id="1917182"/>
    <lineage>
        <taxon>Bacteria</taxon>
        <taxon>Pseudomonadati</taxon>
        <taxon>Pseudomonadota</taxon>
        <taxon>Betaproteobacteria</taxon>
        <taxon>Burkholderiales</taxon>
        <taxon>Alcaligenaceae</taxon>
        <taxon>Paracandidimonas</taxon>
    </lineage>
</organism>
<proteinExistence type="predicted"/>
<dbReference type="GO" id="GO:0006260">
    <property type="term" value="P:DNA replication"/>
    <property type="evidence" value="ECO:0007669"/>
    <property type="project" value="InterPro"/>
</dbReference>
<dbReference type="InterPro" id="IPR036977">
    <property type="entry name" value="DNA_primase_Znf_CHC2"/>
</dbReference>
<dbReference type="Gene3D" id="3.40.1360.10">
    <property type="match status" value="1"/>
</dbReference>
<dbReference type="Proteomes" id="UP000294692">
    <property type="component" value="Unassembled WGS sequence"/>
</dbReference>
<sequence length="808" mass="90117">MQFLPHPYFSGGGMADDKLDFQGIADAALNRAEELVADWLPNGNRAGHEWRCGNLRGDAGRSLSVNLSTGVWADFSSGEKGSDLISLYAAIHTGNNQGQAARELSQRLGVVGSSSPAKKNPVRKSSEWSPILPVPPGASIPPVAHAVRGRPSHTWAYKDSAGAILGYIHRFNTSDGGKEVLPCVYAQDSTGRRDWRWMQFPVPRPLYGLHDMSGRDYVLVVEGEKCRDAAAAAFSHVYDVVSWPGGGKAVSKADWSPLAGRKVIIWPDCDAKVDKISGDLLPEMPEKGRQTQPGIKAAEDVANILLGIGCVVRIIKVPAPGAVADGWDVVDALDDGRTPDELLAWIRANLRKPQCQQDPDPVSGIPDQDHVPDSASTPGPADADRYWKDSLICRPRGGFEDCKENVALALERCPELRGMVGFNEFSGRIEKLRQPPWDSVPGEWTTDDDLELSMWLGTRAGLLFRSTGTISEGVRLVATRNKYHPVREYLMAVEKRWDGQERNSLWLHRYLGAEENEYTALIGRLWLRQAVRRVLYPGCKADYVLILEGSQGAAKSTSLRVLGGEWFSDAPLDMNNKDAYQQIFGVWIYEIAELDAFNRAEATRIKAFLTQNNDRYRPAYERRTITQLRQTVFAATTNFYEYHKDPTGNRRFWSVLCGKIDIPALQRDRDQLFAQAVAEVLADERAYPTRQEEQTLIVPEQQMREIVDPWMEVIAIWLNEPEQAIKSRFTSADILMGAIKMEISKIDGQRSATTRVGSIMMRLGWRKIRESGGLRTYFYVRPSVPPAQQQAGSDSRYSMVDEDADLPI</sequence>
<feature type="region of interest" description="Disordered" evidence="1">
    <location>
        <begin position="354"/>
        <end position="383"/>
    </location>
</feature>
<feature type="compositionally biased region" description="Polar residues" evidence="1">
    <location>
        <begin position="786"/>
        <end position="796"/>
    </location>
</feature>
<keyword evidence="4" id="KW-1185">Reference proteome</keyword>
<feature type="region of interest" description="Disordered" evidence="1">
    <location>
        <begin position="785"/>
        <end position="808"/>
    </location>
</feature>
<evidence type="ECO:0000256" key="1">
    <source>
        <dbReference type="SAM" id="MobiDB-lite"/>
    </source>
</evidence>
<feature type="domain" description="Virulence-associated protein E-like" evidence="2">
    <location>
        <begin position="496"/>
        <end position="704"/>
    </location>
</feature>
<dbReference type="SUPFAM" id="SSF57783">
    <property type="entry name" value="Zinc beta-ribbon"/>
    <property type="match status" value="1"/>
</dbReference>
<evidence type="ECO:0000259" key="2">
    <source>
        <dbReference type="Pfam" id="PF05272"/>
    </source>
</evidence>
<dbReference type="GO" id="GO:0003677">
    <property type="term" value="F:DNA binding"/>
    <property type="evidence" value="ECO:0007669"/>
    <property type="project" value="InterPro"/>
</dbReference>
<accession>A0A4R3V243</accession>
<dbReference type="CDD" id="cd01029">
    <property type="entry name" value="TOPRIM_primases"/>
    <property type="match status" value="1"/>
</dbReference>
<dbReference type="EMBL" id="SMBX01000006">
    <property type="protein sequence ID" value="TCU97303.1"/>
    <property type="molecule type" value="Genomic_DNA"/>
</dbReference>
<evidence type="ECO:0000313" key="3">
    <source>
        <dbReference type="EMBL" id="TCU97303.1"/>
    </source>
</evidence>
<evidence type="ECO:0000313" key="4">
    <source>
        <dbReference type="Proteomes" id="UP000294692"/>
    </source>
</evidence>
<dbReference type="PANTHER" id="PTHR34985:SF1">
    <property type="entry name" value="SLR0554 PROTEIN"/>
    <property type="match status" value="1"/>
</dbReference>
<dbReference type="AlphaFoldDB" id="A0A4R3V243"/>
<dbReference type="Pfam" id="PF05272">
    <property type="entry name" value="VapE-like_dom"/>
    <property type="match status" value="1"/>
</dbReference>
<dbReference type="InterPro" id="IPR007936">
    <property type="entry name" value="VapE-like_dom"/>
</dbReference>
<comment type="caution">
    <text evidence="3">The sequence shown here is derived from an EMBL/GenBank/DDBJ whole genome shotgun (WGS) entry which is preliminary data.</text>
</comment>
<dbReference type="Gene3D" id="3.90.580.10">
    <property type="entry name" value="Zinc finger, CHC2-type domain"/>
    <property type="match status" value="1"/>
</dbReference>
<dbReference type="PANTHER" id="PTHR34985">
    <property type="entry name" value="SLR0554 PROTEIN"/>
    <property type="match status" value="1"/>
</dbReference>
<dbReference type="GO" id="GO:0008270">
    <property type="term" value="F:zinc ion binding"/>
    <property type="evidence" value="ECO:0007669"/>
    <property type="project" value="InterPro"/>
</dbReference>
<name>A0A4R3V243_9BURK</name>
<reference evidence="3 4" key="1">
    <citation type="submission" date="2019-03" db="EMBL/GenBank/DDBJ databases">
        <title>Genomic Encyclopedia of Type Strains, Phase IV (KMG-IV): sequencing the most valuable type-strain genomes for metagenomic binning, comparative biology and taxonomic classification.</title>
        <authorList>
            <person name="Goeker M."/>
        </authorList>
    </citation>
    <scope>NUCLEOTIDE SEQUENCE [LARGE SCALE GENOMIC DNA]</scope>
    <source>
        <strain evidence="3 4">DSM 100048</strain>
    </source>
</reference>
<protein>
    <submittedName>
        <fullName evidence="3">Virulence-associated protein E</fullName>
    </submittedName>
</protein>
<feature type="region of interest" description="Disordered" evidence="1">
    <location>
        <begin position="110"/>
        <end position="130"/>
    </location>
</feature>